<protein>
    <submittedName>
        <fullName evidence="4">Uncharacterized protein</fullName>
    </submittedName>
</protein>
<sequence>MTARWSLFLAGVVSAGITRRSESENVVLADCMSSSKVASSQFAYYVGPPDSSPDSIANVRVGLQQPWAGKGLIKASFPDETTFSCNFAALVSEGQFAGIGSRASSEYSRGFTNFSCYARFIPALYTTEDSSVCNAIYVCDRSKPPATETSASTAKTQTTTKPPALGTGNGNTQTTTATTIPSGPQANPSKTPSSTTPTSAPGNSTSNNLGTATDILVTRDQIVTIGVAVGVGFPALVVAILAWLFPRTSNAENKKKFTYRFSRAIVGHKRLSG</sequence>
<feature type="signal peptide" evidence="3">
    <location>
        <begin position="1"/>
        <end position="23"/>
    </location>
</feature>
<name>A0AA40EU60_9PEZI</name>
<feature type="region of interest" description="Disordered" evidence="1">
    <location>
        <begin position="143"/>
        <end position="208"/>
    </location>
</feature>
<evidence type="ECO:0000256" key="2">
    <source>
        <dbReference type="SAM" id="Phobius"/>
    </source>
</evidence>
<keyword evidence="2" id="KW-0472">Membrane</keyword>
<keyword evidence="2" id="KW-0812">Transmembrane</keyword>
<evidence type="ECO:0000256" key="3">
    <source>
        <dbReference type="SAM" id="SignalP"/>
    </source>
</evidence>
<feature type="compositionally biased region" description="Low complexity" evidence="1">
    <location>
        <begin position="144"/>
        <end position="179"/>
    </location>
</feature>
<evidence type="ECO:0000313" key="4">
    <source>
        <dbReference type="EMBL" id="KAK0745535.1"/>
    </source>
</evidence>
<keyword evidence="5" id="KW-1185">Reference proteome</keyword>
<proteinExistence type="predicted"/>
<keyword evidence="3" id="KW-0732">Signal</keyword>
<evidence type="ECO:0000256" key="1">
    <source>
        <dbReference type="SAM" id="MobiDB-lite"/>
    </source>
</evidence>
<feature type="chain" id="PRO_5041410492" evidence="3">
    <location>
        <begin position="24"/>
        <end position="273"/>
    </location>
</feature>
<organism evidence="4 5">
    <name type="scientific">Schizothecium vesticola</name>
    <dbReference type="NCBI Taxonomy" id="314040"/>
    <lineage>
        <taxon>Eukaryota</taxon>
        <taxon>Fungi</taxon>
        <taxon>Dikarya</taxon>
        <taxon>Ascomycota</taxon>
        <taxon>Pezizomycotina</taxon>
        <taxon>Sordariomycetes</taxon>
        <taxon>Sordariomycetidae</taxon>
        <taxon>Sordariales</taxon>
        <taxon>Schizotheciaceae</taxon>
        <taxon>Schizothecium</taxon>
    </lineage>
</organism>
<dbReference type="EMBL" id="JAUKUD010000004">
    <property type="protein sequence ID" value="KAK0745535.1"/>
    <property type="molecule type" value="Genomic_DNA"/>
</dbReference>
<feature type="transmembrane region" description="Helical" evidence="2">
    <location>
        <begin position="222"/>
        <end position="245"/>
    </location>
</feature>
<gene>
    <name evidence="4" type="ORF">B0T18DRAFT_488326</name>
</gene>
<accession>A0AA40EU60</accession>
<dbReference type="Proteomes" id="UP001172155">
    <property type="component" value="Unassembled WGS sequence"/>
</dbReference>
<dbReference type="AlphaFoldDB" id="A0AA40EU60"/>
<feature type="compositionally biased region" description="Low complexity" evidence="1">
    <location>
        <begin position="187"/>
        <end position="208"/>
    </location>
</feature>
<reference evidence="4" key="1">
    <citation type="submission" date="2023-06" db="EMBL/GenBank/DDBJ databases">
        <title>Genome-scale phylogeny and comparative genomics of the fungal order Sordariales.</title>
        <authorList>
            <consortium name="Lawrence Berkeley National Laboratory"/>
            <person name="Hensen N."/>
            <person name="Bonometti L."/>
            <person name="Westerberg I."/>
            <person name="Brannstrom I.O."/>
            <person name="Guillou S."/>
            <person name="Cros-Aarteil S."/>
            <person name="Calhoun S."/>
            <person name="Haridas S."/>
            <person name="Kuo A."/>
            <person name="Mondo S."/>
            <person name="Pangilinan J."/>
            <person name="Riley R."/>
            <person name="LaButti K."/>
            <person name="Andreopoulos B."/>
            <person name="Lipzen A."/>
            <person name="Chen C."/>
            <person name="Yanf M."/>
            <person name="Daum C."/>
            <person name="Ng V."/>
            <person name="Clum A."/>
            <person name="Steindorff A."/>
            <person name="Ohm R."/>
            <person name="Martin F."/>
            <person name="Silar P."/>
            <person name="Natvig D."/>
            <person name="Lalanne C."/>
            <person name="Gautier V."/>
            <person name="Ament-velasquez S.L."/>
            <person name="Kruys A."/>
            <person name="Hutchinson M.I."/>
            <person name="Powell A.J."/>
            <person name="Barry K."/>
            <person name="Miller A.N."/>
            <person name="Grigoriev I.V."/>
            <person name="Debuchy R."/>
            <person name="Gladieux P."/>
            <person name="Thoren M.H."/>
            <person name="Johannesson H."/>
        </authorList>
    </citation>
    <scope>NUCLEOTIDE SEQUENCE</scope>
    <source>
        <strain evidence="4">SMH3187-1</strain>
    </source>
</reference>
<comment type="caution">
    <text evidence="4">The sequence shown here is derived from an EMBL/GenBank/DDBJ whole genome shotgun (WGS) entry which is preliminary data.</text>
</comment>
<keyword evidence="2" id="KW-1133">Transmembrane helix</keyword>
<evidence type="ECO:0000313" key="5">
    <source>
        <dbReference type="Proteomes" id="UP001172155"/>
    </source>
</evidence>